<dbReference type="AlphaFoldDB" id="A0A822Y6X2"/>
<evidence type="ECO:0000313" key="3">
    <source>
        <dbReference type="Proteomes" id="UP000607653"/>
    </source>
</evidence>
<dbReference type="Proteomes" id="UP000607653">
    <property type="component" value="Unassembled WGS sequence"/>
</dbReference>
<sequence>MMDKGLHYGSGFSFSSNYNTGPGRSISQLSIGTMELQYAFIKNTNINASVAHMSVNSLGIKCNSPRL</sequence>
<feature type="region of interest" description="Disordered" evidence="1">
    <location>
        <begin position="1"/>
        <end position="20"/>
    </location>
</feature>
<proteinExistence type="predicted"/>
<comment type="caution">
    <text evidence="2">The sequence shown here is derived from an EMBL/GenBank/DDBJ whole genome shotgun (WGS) entry which is preliminary data.</text>
</comment>
<name>A0A822Y6X2_NELNU</name>
<dbReference type="EMBL" id="DUZY01000002">
    <property type="protein sequence ID" value="DAD26775.1"/>
    <property type="molecule type" value="Genomic_DNA"/>
</dbReference>
<organism evidence="2 3">
    <name type="scientific">Nelumbo nucifera</name>
    <name type="common">Sacred lotus</name>
    <dbReference type="NCBI Taxonomy" id="4432"/>
    <lineage>
        <taxon>Eukaryota</taxon>
        <taxon>Viridiplantae</taxon>
        <taxon>Streptophyta</taxon>
        <taxon>Embryophyta</taxon>
        <taxon>Tracheophyta</taxon>
        <taxon>Spermatophyta</taxon>
        <taxon>Magnoliopsida</taxon>
        <taxon>Proteales</taxon>
        <taxon>Nelumbonaceae</taxon>
        <taxon>Nelumbo</taxon>
    </lineage>
</organism>
<evidence type="ECO:0000256" key="1">
    <source>
        <dbReference type="SAM" id="MobiDB-lite"/>
    </source>
</evidence>
<reference evidence="2 3" key="1">
    <citation type="journal article" date="2020" name="Mol. Biol. Evol.">
        <title>Distinct Expression and Methylation Patterns for Genes with Different Fates following a Single Whole-Genome Duplication in Flowering Plants.</title>
        <authorList>
            <person name="Shi T."/>
            <person name="Rahmani R.S."/>
            <person name="Gugger P.F."/>
            <person name="Wang M."/>
            <person name="Li H."/>
            <person name="Zhang Y."/>
            <person name="Li Z."/>
            <person name="Wang Q."/>
            <person name="Van de Peer Y."/>
            <person name="Marchal K."/>
            <person name="Chen J."/>
        </authorList>
    </citation>
    <scope>NUCLEOTIDE SEQUENCE [LARGE SCALE GENOMIC DNA]</scope>
    <source>
        <tissue evidence="2">Leaf</tissue>
    </source>
</reference>
<evidence type="ECO:0000313" key="2">
    <source>
        <dbReference type="EMBL" id="DAD26775.1"/>
    </source>
</evidence>
<protein>
    <submittedName>
        <fullName evidence="2">Uncharacterized protein</fullName>
    </submittedName>
</protein>
<accession>A0A822Y6X2</accession>
<keyword evidence="3" id="KW-1185">Reference proteome</keyword>
<gene>
    <name evidence="2" type="ORF">HUJ06_028243</name>
</gene>